<evidence type="ECO:0000313" key="5">
    <source>
        <dbReference type="Proteomes" id="UP000054053"/>
    </source>
</evidence>
<sequence>MRRGRPCRRAKKAKGPVETSRDGLLAVMYSQTWPRRPPVPVVPAAGLRKVLTSTGPARAAAVAESCCSSIYTESAESSILAPFHRLEEEERQHHHQQQQQQQQPAADAWGSASELGDYMAELPAYLGPHIIRSEGEDRPAVGLAAAPVPVQHVTAEQAYQLSGSRMSSQCAVEEAASAGAGADADADAEEAKRCSKRRSFWATLRIRRKASSTSDWDGGGGGGGSWREPRAFAGDGGCGGWEHVRPGGGMAPVAEAFTTDRRPILGVDIPDGSHFQDEFWARFPTHQLSCK</sequence>
<dbReference type="GeneID" id="66067930"/>
<reference evidence="5" key="2">
    <citation type="journal article" date="2016" name="Genome Announc.">
        <title>Genome sequence of Ustilaginoidea virens IPU010, a rice pathogenic fungus causing false smut.</title>
        <authorList>
            <person name="Kumagai T."/>
            <person name="Ishii T."/>
            <person name="Terai G."/>
            <person name="Umemura M."/>
            <person name="Machida M."/>
            <person name="Asai K."/>
        </authorList>
    </citation>
    <scope>NUCLEOTIDE SEQUENCE [LARGE SCALE GENOMIC DNA]</scope>
    <source>
        <strain evidence="5">IPU010</strain>
    </source>
</reference>
<dbReference type="HOGENOM" id="CLU_957121_0_0_1"/>
<proteinExistence type="predicted"/>
<dbReference type="EMBL" id="BBTG02000031">
    <property type="protein sequence ID" value="GAO18717.1"/>
    <property type="molecule type" value="Genomic_DNA"/>
</dbReference>
<feature type="region of interest" description="Disordered" evidence="1">
    <location>
        <begin position="88"/>
        <end position="110"/>
    </location>
</feature>
<accession>A0A063BQV1</accession>
<dbReference type="OrthoDB" id="4954588at2759"/>
<reference evidence="3" key="3">
    <citation type="submission" date="2020-03" db="EMBL/GenBank/DDBJ databases">
        <title>A mixture of massive structural variations and highly conserved coding sequences in Ustilaginoidea virens genome.</title>
        <authorList>
            <person name="Zhang K."/>
            <person name="Zhao Z."/>
            <person name="Zhang Z."/>
            <person name="Li Y."/>
            <person name="Hsiang T."/>
            <person name="Sun W."/>
        </authorList>
    </citation>
    <scope>NUCLEOTIDE SEQUENCE</scope>
    <source>
        <strain evidence="3">UV-8b</strain>
    </source>
</reference>
<evidence type="ECO:0000313" key="3">
    <source>
        <dbReference type="EMBL" id="QUC22912.1"/>
    </source>
</evidence>
<evidence type="ECO:0000256" key="1">
    <source>
        <dbReference type="SAM" id="MobiDB-lite"/>
    </source>
</evidence>
<dbReference type="AlphaFoldDB" id="A0A063BQV1"/>
<dbReference type="Proteomes" id="UP000054053">
    <property type="component" value="Unassembled WGS sequence"/>
</dbReference>
<organism evidence="2 5">
    <name type="scientific">Ustilaginoidea virens</name>
    <name type="common">Rice false smut fungus</name>
    <name type="synonym">Villosiclava virens</name>
    <dbReference type="NCBI Taxonomy" id="1159556"/>
    <lineage>
        <taxon>Eukaryota</taxon>
        <taxon>Fungi</taxon>
        <taxon>Dikarya</taxon>
        <taxon>Ascomycota</taxon>
        <taxon>Pezizomycotina</taxon>
        <taxon>Sordariomycetes</taxon>
        <taxon>Hypocreomycetidae</taxon>
        <taxon>Hypocreales</taxon>
        <taxon>Clavicipitaceae</taxon>
        <taxon>Ustilaginoidea</taxon>
    </lineage>
</organism>
<evidence type="ECO:0000313" key="2">
    <source>
        <dbReference type="EMBL" id="GAO18717.1"/>
    </source>
</evidence>
<evidence type="ECO:0000313" key="4">
    <source>
        <dbReference type="Proteomes" id="UP000027002"/>
    </source>
</evidence>
<dbReference type="EMBL" id="CP072758">
    <property type="protein sequence ID" value="QUC22912.1"/>
    <property type="molecule type" value="Genomic_DNA"/>
</dbReference>
<gene>
    <name evidence="3" type="ORF">UV8b_07153</name>
    <name evidence="2" type="ORF">UVI_02047250</name>
</gene>
<protein>
    <submittedName>
        <fullName evidence="2">Uncharacterized protein</fullName>
    </submittedName>
</protein>
<dbReference type="Proteomes" id="UP000027002">
    <property type="component" value="Chromosome 6"/>
</dbReference>
<dbReference type="KEGG" id="uvi:66067930"/>
<reference evidence="2" key="1">
    <citation type="journal article" date="2016" name="Genome Announc.">
        <title>Genome Sequence of Ustilaginoidea virens IPU010, a Rice Pathogenic Fungus Causing False Smut.</title>
        <authorList>
            <person name="Kumagai T."/>
            <person name="Ishii T."/>
            <person name="Terai G."/>
            <person name="Umemura M."/>
            <person name="Machida M."/>
            <person name="Asai K."/>
        </authorList>
    </citation>
    <scope>NUCLEOTIDE SEQUENCE [LARGE SCALE GENOMIC DNA]</scope>
    <source>
        <strain evidence="2">IPU010</strain>
    </source>
</reference>
<dbReference type="RefSeq" id="XP_043000585.1">
    <property type="nucleotide sequence ID" value="XM_043144650.1"/>
</dbReference>
<name>A0A063BQV1_USTVR</name>
<keyword evidence="4" id="KW-1185">Reference proteome</keyword>